<dbReference type="RefSeq" id="WP_073243596.1">
    <property type="nucleotide sequence ID" value="NZ_FQZX01000001.1"/>
</dbReference>
<dbReference type="Proteomes" id="UP000184314">
    <property type="component" value="Unassembled WGS sequence"/>
</dbReference>
<reference evidence="2" key="1">
    <citation type="submission" date="2016-11" db="EMBL/GenBank/DDBJ databases">
        <authorList>
            <person name="Varghese N."/>
            <person name="Submissions S."/>
        </authorList>
    </citation>
    <scope>NUCLEOTIDE SEQUENCE [LARGE SCALE GENOMIC DNA]</scope>
    <source>
        <strain evidence="2">DSM 16478</strain>
    </source>
</reference>
<dbReference type="STRING" id="228958.SAMN04488007_2050"/>
<accession>A0A1M6NGT7</accession>
<dbReference type="AlphaFoldDB" id="A0A1M6NGT7"/>
<proteinExistence type="predicted"/>
<organism evidence="1 2">
    <name type="scientific">Maribacter aquivivus</name>
    <dbReference type="NCBI Taxonomy" id="228958"/>
    <lineage>
        <taxon>Bacteria</taxon>
        <taxon>Pseudomonadati</taxon>
        <taxon>Bacteroidota</taxon>
        <taxon>Flavobacteriia</taxon>
        <taxon>Flavobacteriales</taxon>
        <taxon>Flavobacteriaceae</taxon>
        <taxon>Maribacter</taxon>
    </lineage>
</organism>
<keyword evidence="2" id="KW-1185">Reference proteome</keyword>
<evidence type="ECO:0000313" key="2">
    <source>
        <dbReference type="Proteomes" id="UP000184314"/>
    </source>
</evidence>
<name>A0A1M6NGT7_9FLAO</name>
<dbReference type="OrthoDB" id="267093at2"/>
<protein>
    <submittedName>
        <fullName evidence="1">Uncharacterized protein</fullName>
    </submittedName>
</protein>
<evidence type="ECO:0000313" key="1">
    <source>
        <dbReference type="EMBL" id="SHJ94909.1"/>
    </source>
</evidence>
<gene>
    <name evidence="1" type="ORF">SAMN04488007_2050</name>
</gene>
<dbReference type="SUPFAM" id="SSF69322">
    <property type="entry name" value="Tricorn protease domain 2"/>
    <property type="match status" value="1"/>
</dbReference>
<sequence length="452" mass="51728">MGLFSKKDATTVLSERWTKEGEQFKNQLNAFLDAIYKGGDGPEEPNETRADMAEVVYHKAIELNKNGEHKKLRELFPPAYEPFQQFYDGISRSINQLIVLKDDRIVVRADGNIYLKDGNVYLLEDDKVTKQKGIRAIGISANKEYAVKITKKEVQIYNDWDAEPIHIFKYPKGYGKATEHIKVANFKKEGLIVLSATVFNDGKRVLLTTTNGIFIVGDHGSECIFPTQEMLPHFVESFYEEYDEGETFEVNLDYFHAALSPDNTKIATGFQSSEHFILEEKDGHFQKTGKVQARSEYPHTVAFHDTLNHIALGSCHYQQSGVIGMDLKHLPIEANTSWYQDFDERFDLMNDNAWIFSILPFKDGYLLGANNGYIWYSNPKDPKDKAYLHVGGTIMSMDYSADKKSLVIGTFSGYVIKFDLTATERDKTLVTDMNVKETNRWVIWQDIEPLIW</sequence>
<dbReference type="EMBL" id="FQZX01000001">
    <property type="protein sequence ID" value="SHJ94909.1"/>
    <property type="molecule type" value="Genomic_DNA"/>
</dbReference>